<dbReference type="RefSeq" id="WP_132975864.1">
    <property type="nucleotide sequence ID" value="NZ_SMAO01000002.1"/>
</dbReference>
<keyword evidence="4" id="KW-1185">Reference proteome</keyword>
<dbReference type="InterPro" id="IPR029058">
    <property type="entry name" value="AB_hydrolase_fold"/>
</dbReference>
<feature type="binding site" evidence="1">
    <location>
        <position position="99"/>
    </location>
    <ligand>
        <name>substrate</name>
    </ligand>
</feature>
<sequence>MTFAHGYPFDPSYGHDLEQLLAVAPPPEPADFADFWRARCARALAVDPNPRLRPSSLRHPRFRVLDLEYDSTDGFAIRGWLLTPLHQPPRRGLLLGHGYGGIDHPPLELPREDTAYLIPCFRGLSLSRRPPISEDPNWHVLHDIHDRDRYILAGCVDDIWTGVSALSQLCPELEGHIGYAGISLGGGLGAIALAWDARIGRGHLNVPTFGHQPLRLDLPTTGSGEAVRRFAHEQGRMPDALNYLDAALAARHIRQPMHIAAARFDPVVPPPGQFAIHNAIPGDRRLLVLEAGHFDYPDRVPQERGLMGQLWAFFGPL</sequence>
<dbReference type="Gene3D" id="3.40.50.1820">
    <property type="entry name" value="alpha/beta hydrolase"/>
    <property type="match status" value="1"/>
</dbReference>
<proteinExistence type="predicted"/>
<organism evidence="3 4">
    <name type="scientific">Thiobaca trueperi</name>
    <dbReference type="NCBI Taxonomy" id="127458"/>
    <lineage>
        <taxon>Bacteria</taxon>
        <taxon>Pseudomonadati</taxon>
        <taxon>Pseudomonadota</taxon>
        <taxon>Gammaproteobacteria</taxon>
        <taxon>Chromatiales</taxon>
        <taxon>Chromatiaceae</taxon>
        <taxon>Thiobaca</taxon>
    </lineage>
</organism>
<dbReference type="PANTHER" id="PTHR40111">
    <property type="entry name" value="CEPHALOSPORIN-C DEACETYLASE"/>
    <property type="match status" value="1"/>
</dbReference>
<dbReference type="AlphaFoldDB" id="A0A4R3N1N9"/>
<evidence type="ECO:0000313" key="4">
    <source>
        <dbReference type="Proteomes" id="UP000295717"/>
    </source>
</evidence>
<dbReference type="Pfam" id="PF05448">
    <property type="entry name" value="AXE1"/>
    <property type="match status" value="1"/>
</dbReference>
<dbReference type="GO" id="GO:0052689">
    <property type="term" value="F:carboxylic ester hydrolase activity"/>
    <property type="evidence" value="ECO:0007669"/>
    <property type="project" value="TreeGrafter"/>
</dbReference>
<dbReference type="Proteomes" id="UP000295717">
    <property type="component" value="Unassembled WGS sequence"/>
</dbReference>
<dbReference type="PANTHER" id="PTHR40111:SF1">
    <property type="entry name" value="CEPHALOSPORIN-C DEACETYLASE"/>
    <property type="match status" value="1"/>
</dbReference>
<protein>
    <submittedName>
        <fullName evidence="3">Cephalosporin-C deacetylase</fullName>
    </submittedName>
</protein>
<name>A0A4R3N1N9_9GAMM</name>
<dbReference type="EMBL" id="SMAO01000002">
    <property type="protein sequence ID" value="TCT22755.1"/>
    <property type="molecule type" value="Genomic_DNA"/>
</dbReference>
<evidence type="ECO:0000256" key="1">
    <source>
        <dbReference type="PIRSR" id="PIRSR639069-2"/>
    </source>
</evidence>
<comment type="caution">
    <text evidence="3">The sequence shown here is derived from an EMBL/GenBank/DDBJ whole genome shotgun (WGS) entry which is preliminary data.</text>
</comment>
<reference evidence="3 4" key="1">
    <citation type="submission" date="2019-03" db="EMBL/GenBank/DDBJ databases">
        <title>Genomic Encyclopedia of Type Strains, Phase IV (KMG-IV): sequencing the most valuable type-strain genomes for metagenomic binning, comparative biology and taxonomic classification.</title>
        <authorList>
            <person name="Goeker M."/>
        </authorList>
    </citation>
    <scope>NUCLEOTIDE SEQUENCE [LARGE SCALE GENOMIC DNA]</scope>
    <source>
        <strain evidence="3 4">DSM 13587</strain>
    </source>
</reference>
<evidence type="ECO:0000259" key="2">
    <source>
        <dbReference type="Pfam" id="PF05448"/>
    </source>
</evidence>
<dbReference type="OrthoDB" id="9770528at2"/>
<evidence type="ECO:0000313" key="3">
    <source>
        <dbReference type="EMBL" id="TCT22755.1"/>
    </source>
</evidence>
<dbReference type="GO" id="GO:0005976">
    <property type="term" value="P:polysaccharide metabolic process"/>
    <property type="evidence" value="ECO:0007669"/>
    <property type="project" value="TreeGrafter"/>
</dbReference>
<accession>A0A4R3N1N9</accession>
<gene>
    <name evidence="3" type="ORF">EDC35_10286</name>
</gene>
<feature type="domain" description="Acetyl xylan esterase" evidence="2">
    <location>
        <begin position="27"/>
        <end position="292"/>
    </location>
</feature>
<dbReference type="InterPro" id="IPR008391">
    <property type="entry name" value="AXE1_dom"/>
</dbReference>
<dbReference type="InterPro" id="IPR039069">
    <property type="entry name" value="CE7"/>
</dbReference>
<dbReference type="SUPFAM" id="SSF53474">
    <property type="entry name" value="alpha/beta-Hydrolases"/>
    <property type="match status" value="1"/>
</dbReference>